<dbReference type="GeneID" id="115878691"/>
<dbReference type="Pfam" id="PF24324">
    <property type="entry name" value="MYND_ZMYND11_ZMYD8"/>
    <property type="match status" value="1"/>
</dbReference>
<dbReference type="PROSITE" id="PS01360">
    <property type="entry name" value="ZF_MYND_1"/>
    <property type="match status" value="1"/>
</dbReference>
<evidence type="ECO:0000259" key="16">
    <source>
        <dbReference type="PROSITE" id="PS50865"/>
    </source>
</evidence>
<dbReference type="Gene3D" id="3.30.40.10">
    <property type="entry name" value="Zinc/RING finger domain, C3HC4 (zinc finger)"/>
    <property type="match status" value="1"/>
</dbReference>
<organism evidence="18 19">
    <name type="scientific">Sitophilus oryzae</name>
    <name type="common">Rice weevil</name>
    <name type="synonym">Curculio oryzae</name>
    <dbReference type="NCBI Taxonomy" id="7048"/>
    <lineage>
        <taxon>Eukaryota</taxon>
        <taxon>Metazoa</taxon>
        <taxon>Ecdysozoa</taxon>
        <taxon>Arthropoda</taxon>
        <taxon>Hexapoda</taxon>
        <taxon>Insecta</taxon>
        <taxon>Pterygota</taxon>
        <taxon>Neoptera</taxon>
        <taxon>Endopterygota</taxon>
        <taxon>Coleoptera</taxon>
        <taxon>Polyphaga</taxon>
        <taxon>Cucujiformia</taxon>
        <taxon>Curculionidae</taxon>
        <taxon>Dryophthorinae</taxon>
        <taxon>Sitophilus</taxon>
    </lineage>
</organism>
<evidence type="ECO:0000256" key="7">
    <source>
        <dbReference type="ARBA" id="ARBA00022833"/>
    </source>
</evidence>
<dbReference type="RefSeq" id="XP_030751129.1">
    <property type="nucleotide sequence ID" value="XM_030895269.1"/>
</dbReference>
<dbReference type="FunCoup" id="A0A6J2XKF6">
    <property type="interactions" value="700"/>
</dbReference>
<dbReference type="GO" id="GO:0008270">
    <property type="term" value="F:zinc ion binding"/>
    <property type="evidence" value="ECO:0007669"/>
    <property type="project" value="UniProtKB-KW"/>
</dbReference>
<dbReference type="SMART" id="SM00293">
    <property type="entry name" value="PWWP"/>
    <property type="match status" value="1"/>
</dbReference>
<keyword evidence="12" id="KW-0539">Nucleus</keyword>
<dbReference type="GO" id="GO:0005634">
    <property type="term" value="C:nucleus"/>
    <property type="evidence" value="ECO:0007669"/>
    <property type="project" value="UniProtKB-SubCell"/>
</dbReference>
<feature type="domain" description="SAMD1-like winged helix (WH)" evidence="17">
    <location>
        <begin position="3"/>
        <end position="81"/>
    </location>
</feature>
<keyword evidence="5" id="KW-0479">Metal-binding</keyword>
<evidence type="ECO:0000256" key="3">
    <source>
        <dbReference type="ARBA" id="ARBA00022454"/>
    </source>
</evidence>
<proteinExistence type="predicted"/>
<gene>
    <name evidence="19" type="primary">LOC115878691</name>
</gene>
<dbReference type="GO" id="GO:0005694">
    <property type="term" value="C:chromosome"/>
    <property type="evidence" value="ECO:0007669"/>
    <property type="project" value="UniProtKB-SubCell"/>
</dbReference>
<evidence type="ECO:0000256" key="9">
    <source>
        <dbReference type="ARBA" id="ARBA00023015"/>
    </source>
</evidence>
<keyword evidence="3" id="KW-0158">Chromosome</keyword>
<keyword evidence="4" id="KW-0597">Phosphoprotein</keyword>
<dbReference type="PANTHER" id="PTHR46379:SF1">
    <property type="entry name" value="ZINC FINGER MYND DOMAIN-CONTAINING PROTEIN 11"/>
    <property type="match status" value="1"/>
</dbReference>
<evidence type="ECO:0000256" key="5">
    <source>
        <dbReference type="ARBA" id="ARBA00022723"/>
    </source>
</evidence>
<dbReference type="PANTHER" id="PTHR46379">
    <property type="entry name" value="ZINC FINGER MYND DOMAIN-CONTAINING"/>
    <property type="match status" value="1"/>
</dbReference>
<dbReference type="SUPFAM" id="SSF57903">
    <property type="entry name" value="FYVE/PHD zinc finger"/>
    <property type="match status" value="1"/>
</dbReference>
<evidence type="ECO:0000256" key="14">
    <source>
        <dbReference type="SAM" id="MobiDB-lite"/>
    </source>
</evidence>
<feature type="region of interest" description="Disordered" evidence="14">
    <location>
        <begin position="419"/>
        <end position="439"/>
    </location>
</feature>
<feature type="region of interest" description="Disordered" evidence="14">
    <location>
        <begin position="452"/>
        <end position="488"/>
    </location>
</feature>
<dbReference type="InterPro" id="IPR000313">
    <property type="entry name" value="PWWP_dom"/>
</dbReference>
<evidence type="ECO:0000256" key="2">
    <source>
        <dbReference type="ARBA" id="ARBA00004286"/>
    </source>
</evidence>
<dbReference type="SUPFAM" id="SSF63748">
    <property type="entry name" value="Tudor/PWWP/MBT"/>
    <property type="match status" value="1"/>
</dbReference>
<evidence type="ECO:0000256" key="10">
    <source>
        <dbReference type="ARBA" id="ARBA00023117"/>
    </source>
</evidence>
<dbReference type="AlphaFoldDB" id="A0A6J2XKF6"/>
<dbReference type="PROSITE" id="PS50812">
    <property type="entry name" value="PWWP"/>
    <property type="match status" value="1"/>
</dbReference>
<dbReference type="Gene3D" id="1.20.920.10">
    <property type="entry name" value="Bromodomain-like"/>
    <property type="match status" value="1"/>
</dbReference>
<keyword evidence="9" id="KW-0805">Transcription regulation</keyword>
<dbReference type="CDD" id="cd20159">
    <property type="entry name" value="PWWP_BS69"/>
    <property type="match status" value="1"/>
</dbReference>
<sequence length="651" mass="75663">MPIRRHCDPINIKRIWDAIRYLGVQHLSCDISRITKYFQKIEDCTQAQVEQYLQQALQDGMISARNTMDLAISTYKIIDQQLPEFDGKDWYCFECHLAGDVISCNECFRVFHKDCIKTAKKKFEIQKSSYQKQIGSSELNSSIKNNGQPLEVECDVDLTSSSDSSDEYINNYVYNENLCSICNIINIDQCDLEKAEVNYLLRFVLHRVRAWLPDTITHTMAEEDRPAFLTDTELTWRANQLFFEHRDMSVIEVNLNTNSYSVMSEFLADILTVQHNVAIFHGMESQEYQAAEYVVRDTLHDISELKNCSDCYRHSNEKINLKWFTLPCRRSHKLVWAKQKGYPYWPAKVIRESPTHCDVRFFGGKHERSLIPKSSVKPIETTKEALKVKQSSAFMKSYEELKYHQKLLSDPKELEKVRSDVKGKKSLRPKNLTPLDNSFSSGGSLNLSFNSENSAIASPAQKRNKRLSDMSNGRPEAKKSRTDSVQDVADSVINISDCEEEEPDYSFRSNVSQNGSRFDDHQQVSSSTENCTVSSHDAEMQQLDQPYSDSVEKMRRRLETLADRNVVIRCAMNCMQQEIDRITNDHNDHLKRLFESHNAQISETKKKQWCYNCEQDAIYHCCWNTAYCSQTCQQQHWQAEHKKVCRRKRQN</sequence>
<evidence type="ECO:0000256" key="6">
    <source>
        <dbReference type="ARBA" id="ARBA00022771"/>
    </source>
</evidence>
<evidence type="ECO:0000256" key="8">
    <source>
        <dbReference type="ARBA" id="ARBA00022853"/>
    </source>
</evidence>
<keyword evidence="6 13" id="KW-0863">Zinc-finger</keyword>
<dbReference type="GO" id="GO:0034243">
    <property type="term" value="P:regulation of transcription elongation by RNA polymerase II"/>
    <property type="evidence" value="ECO:0007669"/>
    <property type="project" value="InterPro"/>
</dbReference>
<dbReference type="SUPFAM" id="SSF47370">
    <property type="entry name" value="Bromodomain"/>
    <property type="match status" value="1"/>
</dbReference>
<dbReference type="PROSITE" id="PS50865">
    <property type="entry name" value="ZF_MYND_2"/>
    <property type="match status" value="1"/>
</dbReference>
<feature type="compositionally biased region" description="Basic and acidic residues" evidence="14">
    <location>
        <begin position="475"/>
        <end position="484"/>
    </location>
</feature>
<dbReference type="InterPro" id="IPR047269">
    <property type="entry name" value="ZMY11"/>
</dbReference>
<dbReference type="InParanoid" id="A0A6J2XKF6"/>
<evidence type="ECO:0000256" key="12">
    <source>
        <dbReference type="ARBA" id="ARBA00023242"/>
    </source>
</evidence>
<dbReference type="GO" id="GO:0009966">
    <property type="term" value="P:regulation of signal transduction"/>
    <property type="evidence" value="ECO:0007669"/>
    <property type="project" value="TreeGrafter"/>
</dbReference>
<dbReference type="OrthoDB" id="6272564at2759"/>
<dbReference type="InterPro" id="IPR048589">
    <property type="entry name" value="SAMD1-like_WH"/>
</dbReference>
<dbReference type="GO" id="GO:0140006">
    <property type="term" value="F:histone H3 reader activity"/>
    <property type="evidence" value="ECO:0007669"/>
    <property type="project" value="UniProtKB-ARBA"/>
</dbReference>
<name>A0A6J2XKF6_SITOR</name>
<keyword evidence="18" id="KW-1185">Reference proteome</keyword>
<protein>
    <submittedName>
        <fullName evidence="19">Zinc finger MYND domain-containing protein 11-like</fullName>
    </submittedName>
</protein>
<accession>A0A6J2XKF6</accession>
<dbReference type="InterPro" id="IPR002893">
    <property type="entry name" value="Znf_MYND"/>
</dbReference>
<dbReference type="Proteomes" id="UP000504635">
    <property type="component" value="Unplaced"/>
</dbReference>
<keyword evidence="11" id="KW-0804">Transcription</keyword>
<keyword evidence="10" id="KW-0103">Bromodomain</keyword>
<dbReference type="InterPro" id="IPR057053">
    <property type="entry name" value="MYND_ZMYND11_ZMYD8"/>
</dbReference>
<evidence type="ECO:0000256" key="4">
    <source>
        <dbReference type="ARBA" id="ARBA00022553"/>
    </source>
</evidence>
<evidence type="ECO:0000256" key="1">
    <source>
        <dbReference type="ARBA" id="ARBA00004123"/>
    </source>
</evidence>
<reference evidence="19" key="1">
    <citation type="submission" date="2025-08" db="UniProtKB">
        <authorList>
            <consortium name="RefSeq"/>
        </authorList>
    </citation>
    <scope>IDENTIFICATION</scope>
    <source>
        <tissue evidence="19">Gonads</tissue>
    </source>
</reference>
<evidence type="ECO:0000313" key="19">
    <source>
        <dbReference type="RefSeq" id="XP_030751129.1"/>
    </source>
</evidence>
<dbReference type="KEGG" id="soy:115878691"/>
<dbReference type="InterPro" id="IPR036427">
    <property type="entry name" value="Bromodomain-like_sf"/>
</dbReference>
<comment type="subcellular location">
    <subcellularLocation>
        <location evidence="2">Chromosome</location>
    </subcellularLocation>
    <subcellularLocation>
        <location evidence="1">Nucleus</location>
    </subcellularLocation>
</comment>
<dbReference type="GO" id="GO:0003677">
    <property type="term" value="F:DNA binding"/>
    <property type="evidence" value="ECO:0007669"/>
    <property type="project" value="InterPro"/>
</dbReference>
<keyword evidence="8" id="KW-0156">Chromatin regulator</keyword>
<dbReference type="InterPro" id="IPR013083">
    <property type="entry name" value="Znf_RING/FYVE/PHD"/>
</dbReference>
<dbReference type="Pfam" id="PF00855">
    <property type="entry name" value="PWWP"/>
    <property type="match status" value="1"/>
</dbReference>
<keyword evidence="7" id="KW-0862">Zinc</keyword>
<evidence type="ECO:0000259" key="15">
    <source>
        <dbReference type="PROSITE" id="PS50812"/>
    </source>
</evidence>
<evidence type="ECO:0000256" key="13">
    <source>
        <dbReference type="PROSITE-ProRule" id="PRU00134"/>
    </source>
</evidence>
<evidence type="ECO:0000313" key="18">
    <source>
        <dbReference type="Proteomes" id="UP000504635"/>
    </source>
</evidence>
<evidence type="ECO:0000256" key="11">
    <source>
        <dbReference type="ARBA" id="ARBA00023163"/>
    </source>
</evidence>
<dbReference type="FunFam" id="6.10.140.2220:FF:000002">
    <property type="entry name" value="Protein kinase C-binding protein 1 isoform C"/>
    <property type="match status" value="1"/>
</dbReference>
<evidence type="ECO:0000259" key="17">
    <source>
        <dbReference type="PROSITE" id="PS52014"/>
    </source>
</evidence>
<dbReference type="Gene3D" id="2.30.30.140">
    <property type="match status" value="1"/>
</dbReference>
<dbReference type="GO" id="GO:0003714">
    <property type="term" value="F:transcription corepressor activity"/>
    <property type="evidence" value="ECO:0007669"/>
    <property type="project" value="InterPro"/>
</dbReference>
<dbReference type="Gene3D" id="6.10.140.2220">
    <property type="match status" value="1"/>
</dbReference>
<dbReference type="InterPro" id="IPR011011">
    <property type="entry name" value="Znf_FYVE_PHD"/>
</dbReference>
<dbReference type="InterPro" id="IPR047268">
    <property type="entry name" value="PWWP_BS69"/>
</dbReference>
<feature type="domain" description="MYND-type" evidence="16">
    <location>
        <begin position="610"/>
        <end position="645"/>
    </location>
</feature>
<dbReference type="SUPFAM" id="SSF144232">
    <property type="entry name" value="HIT/MYND zinc finger-like"/>
    <property type="match status" value="1"/>
</dbReference>
<feature type="domain" description="PWWP" evidence="15">
    <location>
        <begin position="331"/>
        <end position="382"/>
    </location>
</feature>
<dbReference type="PROSITE" id="PS52014">
    <property type="entry name" value="SAMD1_WH"/>
    <property type="match status" value="1"/>
</dbReference>